<sequence>MVECAICFEVLPAESQLPLPCRCPVPYCSHCWDRSLAAAINDSGRARCPTCRCPVRVDFDPQANGLHGRLLFSSDPTDAAAAETRAEFVNRLAAQAAPLMTRLLRAYGDEHPHLRALAHDPRAALGHRSVGELKAMLRSADGSPAGCVEKADLIERLLLQFGGAHELAACCVAAEEREDDPAAVRLHCVCGGMMKRLDGRERCRQLFAGQLEPEVLEQLLDAQMTSAAGSFVVCDLCDKEISPHSPVYTCSNGDSTILHPTTYDVCSACFLHYAIERQGDERLVAERRVGERRR</sequence>
<accession>A0AB34IXN2</accession>
<keyword evidence="1" id="KW-0862">Zinc</keyword>
<evidence type="ECO:0000313" key="3">
    <source>
        <dbReference type="EMBL" id="KAL1508650.1"/>
    </source>
</evidence>
<feature type="domain" description="RING-type" evidence="2">
    <location>
        <begin position="4"/>
        <end position="52"/>
    </location>
</feature>
<dbReference type="SUPFAM" id="SSF57850">
    <property type="entry name" value="RING/U-box"/>
    <property type="match status" value="1"/>
</dbReference>
<proteinExistence type="predicted"/>
<dbReference type="InterPro" id="IPR013083">
    <property type="entry name" value="Znf_RING/FYVE/PHD"/>
</dbReference>
<keyword evidence="1" id="KW-0863">Zinc-finger</keyword>
<comment type="caution">
    <text evidence="3">The sequence shown here is derived from an EMBL/GenBank/DDBJ whole genome shotgun (WGS) entry which is preliminary data.</text>
</comment>
<keyword evidence="1" id="KW-0479">Metal-binding</keyword>
<dbReference type="AlphaFoldDB" id="A0AB34IXN2"/>
<dbReference type="GO" id="GO:0008270">
    <property type="term" value="F:zinc ion binding"/>
    <property type="evidence" value="ECO:0007669"/>
    <property type="project" value="UniProtKB-KW"/>
</dbReference>
<dbReference type="PROSITE" id="PS50089">
    <property type="entry name" value="ZF_RING_2"/>
    <property type="match status" value="1"/>
</dbReference>
<name>A0AB34IXN2_PRYPA</name>
<gene>
    <name evidence="3" type="ORF">AB1Y20_004746</name>
</gene>
<protein>
    <recommendedName>
        <fullName evidence="2">RING-type domain-containing protein</fullName>
    </recommendedName>
</protein>
<evidence type="ECO:0000259" key="2">
    <source>
        <dbReference type="PROSITE" id="PS50089"/>
    </source>
</evidence>
<organism evidence="3 4">
    <name type="scientific">Prymnesium parvum</name>
    <name type="common">Toxic golden alga</name>
    <dbReference type="NCBI Taxonomy" id="97485"/>
    <lineage>
        <taxon>Eukaryota</taxon>
        <taxon>Haptista</taxon>
        <taxon>Haptophyta</taxon>
        <taxon>Prymnesiophyceae</taxon>
        <taxon>Prymnesiales</taxon>
        <taxon>Prymnesiaceae</taxon>
        <taxon>Prymnesium</taxon>
    </lineage>
</organism>
<keyword evidence="4" id="KW-1185">Reference proteome</keyword>
<evidence type="ECO:0000313" key="4">
    <source>
        <dbReference type="Proteomes" id="UP001515480"/>
    </source>
</evidence>
<dbReference type="Proteomes" id="UP001515480">
    <property type="component" value="Unassembled WGS sequence"/>
</dbReference>
<evidence type="ECO:0000256" key="1">
    <source>
        <dbReference type="PROSITE-ProRule" id="PRU00175"/>
    </source>
</evidence>
<dbReference type="InterPro" id="IPR001841">
    <property type="entry name" value="Znf_RING"/>
</dbReference>
<dbReference type="Gene3D" id="3.30.40.10">
    <property type="entry name" value="Zinc/RING finger domain, C3HC4 (zinc finger)"/>
    <property type="match status" value="1"/>
</dbReference>
<reference evidence="3 4" key="1">
    <citation type="journal article" date="2024" name="Science">
        <title>Giant polyketide synthase enzymes in the biosynthesis of giant marine polyether toxins.</title>
        <authorList>
            <person name="Fallon T.R."/>
            <person name="Shende V.V."/>
            <person name="Wierzbicki I.H."/>
            <person name="Pendleton A.L."/>
            <person name="Watervoot N.F."/>
            <person name="Auber R.P."/>
            <person name="Gonzalez D.J."/>
            <person name="Wisecaver J.H."/>
            <person name="Moore B.S."/>
        </authorList>
    </citation>
    <scope>NUCLEOTIDE SEQUENCE [LARGE SCALE GENOMIC DNA]</scope>
    <source>
        <strain evidence="3 4">12B1</strain>
    </source>
</reference>
<dbReference type="EMBL" id="JBGBPQ010000016">
    <property type="protein sequence ID" value="KAL1508650.1"/>
    <property type="molecule type" value="Genomic_DNA"/>
</dbReference>